<dbReference type="PANTHER" id="PTHR10000">
    <property type="entry name" value="PHOSPHOSERINE PHOSPHATASE"/>
    <property type="match status" value="1"/>
</dbReference>
<dbReference type="NCBIfam" id="TIGR00099">
    <property type="entry name" value="Cof-subfamily"/>
    <property type="match status" value="1"/>
</dbReference>
<reference evidence="1 2" key="1">
    <citation type="journal article" date="2019" name="Nat. Med.">
        <title>A library of human gut bacterial isolates paired with longitudinal multiomics data enables mechanistic microbiome research.</title>
        <authorList>
            <person name="Poyet M."/>
            <person name="Groussin M."/>
            <person name="Gibbons S.M."/>
            <person name="Avila-Pacheco J."/>
            <person name="Jiang X."/>
            <person name="Kearney S.M."/>
            <person name="Perrotta A.R."/>
            <person name="Berdy B."/>
            <person name="Zhao S."/>
            <person name="Lieberman T.D."/>
            <person name="Swanson P.K."/>
            <person name="Smith M."/>
            <person name="Roesemann S."/>
            <person name="Alexander J.E."/>
            <person name="Rich S.A."/>
            <person name="Livny J."/>
            <person name="Vlamakis H."/>
            <person name="Clish C."/>
            <person name="Bullock K."/>
            <person name="Deik A."/>
            <person name="Scott J."/>
            <person name="Pierce K.A."/>
            <person name="Xavier R.J."/>
            <person name="Alm E.J."/>
        </authorList>
    </citation>
    <scope>NUCLEOTIDE SEQUENCE [LARGE SCALE GENOMIC DNA]</scope>
    <source>
        <strain evidence="1 2">BIOML-A1</strain>
    </source>
</reference>
<name>A0A844KNR3_9FIRM</name>
<dbReference type="SUPFAM" id="SSF56784">
    <property type="entry name" value="HAD-like"/>
    <property type="match status" value="1"/>
</dbReference>
<dbReference type="Pfam" id="PF08282">
    <property type="entry name" value="Hydrolase_3"/>
    <property type="match status" value="1"/>
</dbReference>
<dbReference type="InterPro" id="IPR023214">
    <property type="entry name" value="HAD_sf"/>
</dbReference>
<proteinExistence type="predicted"/>
<dbReference type="SFLD" id="SFLDG01140">
    <property type="entry name" value="C2.B:_Phosphomannomutase_and_P"/>
    <property type="match status" value="1"/>
</dbReference>
<dbReference type="Gene3D" id="3.30.1240.10">
    <property type="match status" value="1"/>
</dbReference>
<dbReference type="GO" id="GO:0000287">
    <property type="term" value="F:magnesium ion binding"/>
    <property type="evidence" value="ECO:0007669"/>
    <property type="project" value="TreeGrafter"/>
</dbReference>
<dbReference type="Gene3D" id="3.40.50.1000">
    <property type="entry name" value="HAD superfamily/HAD-like"/>
    <property type="match status" value="1"/>
</dbReference>
<dbReference type="InterPro" id="IPR006379">
    <property type="entry name" value="HAD-SF_hydro_IIB"/>
</dbReference>
<dbReference type="Proteomes" id="UP000446657">
    <property type="component" value="Unassembled WGS sequence"/>
</dbReference>
<dbReference type="PROSITE" id="PS01229">
    <property type="entry name" value="COF_2"/>
    <property type="match status" value="1"/>
</dbReference>
<keyword evidence="1" id="KW-0378">Hydrolase</keyword>
<comment type="caution">
    <text evidence="1">The sequence shown here is derived from an EMBL/GenBank/DDBJ whole genome shotgun (WGS) entry which is preliminary data.</text>
</comment>
<dbReference type="GO" id="GO:0016791">
    <property type="term" value="F:phosphatase activity"/>
    <property type="evidence" value="ECO:0007669"/>
    <property type="project" value="TreeGrafter"/>
</dbReference>
<dbReference type="InterPro" id="IPR000150">
    <property type="entry name" value="Cof"/>
</dbReference>
<dbReference type="PANTHER" id="PTHR10000:SF25">
    <property type="entry name" value="PHOSPHATASE YKRA-RELATED"/>
    <property type="match status" value="1"/>
</dbReference>
<dbReference type="PRINTS" id="PR00119">
    <property type="entry name" value="CATATPASE"/>
</dbReference>
<accession>A0A844KNR3</accession>
<protein>
    <submittedName>
        <fullName evidence="1">Cof-type HAD-IIB family hydrolase</fullName>
    </submittedName>
</protein>
<dbReference type="EMBL" id="WNAL01000011">
    <property type="protein sequence ID" value="MTR81423.1"/>
    <property type="molecule type" value="Genomic_DNA"/>
</dbReference>
<dbReference type="AlphaFoldDB" id="A0A844KNR3"/>
<evidence type="ECO:0000313" key="1">
    <source>
        <dbReference type="EMBL" id="MTR81423.1"/>
    </source>
</evidence>
<sequence length="265" mass="29740">MRRVKMAYIFFDIDGTLWDEKMQIPESTIPTIKQLQKNGHKTFLCSGRSRSNINDKRLLGIGFDGIVAACGNHVEMDGKVLYENILSPELTEKIVRVMEECRMPIVLEGPDCHWIDKENFKTDPYVLYLFEAMGASAKILKGYSPDIRINKMSGDILPTTDYARIRDELGADFDCLEHEGHVVEFIPKGTSKATGIDWLCRHMGIKNEDTYAIGDSVNDLDMLSFVGHGIAMGNGTPPAKEAAEFVTTDIYDDGIKHAMEHYGLI</sequence>
<dbReference type="SFLD" id="SFLDS00003">
    <property type="entry name" value="Haloacid_Dehalogenase"/>
    <property type="match status" value="1"/>
</dbReference>
<dbReference type="NCBIfam" id="TIGR01484">
    <property type="entry name" value="HAD-SF-IIB"/>
    <property type="match status" value="1"/>
</dbReference>
<dbReference type="GO" id="GO:0005829">
    <property type="term" value="C:cytosol"/>
    <property type="evidence" value="ECO:0007669"/>
    <property type="project" value="TreeGrafter"/>
</dbReference>
<dbReference type="InterPro" id="IPR036412">
    <property type="entry name" value="HAD-like_sf"/>
</dbReference>
<evidence type="ECO:0000313" key="2">
    <source>
        <dbReference type="Proteomes" id="UP000446657"/>
    </source>
</evidence>
<organism evidence="1 2">
    <name type="scientific">Roseburia faecis</name>
    <dbReference type="NCBI Taxonomy" id="301302"/>
    <lineage>
        <taxon>Bacteria</taxon>
        <taxon>Bacillati</taxon>
        <taxon>Bacillota</taxon>
        <taxon>Clostridia</taxon>
        <taxon>Lachnospirales</taxon>
        <taxon>Lachnospiraceae</taxon>
        <taxon>Roseburia</taxon>
    </lineage>
</organism>
<gene>
    <name evidence="1" type="ORF">GMD30_06765</name>
</gene>